<organism evidence="2 3">
    <name type="scientific">Plakobranchus ocellatus</name>
    <dbReference type="NCBI Taxonomy" id="259542"/>
    <lineage>
        <taxon>Eukaryota</taxon>
        <taxon>Metazoa</taxon>
        <taxon>Spiralia</taxon>
        <taxon>Lophotrochozoa</taxon>
        <taxon>Mollusca</taxon>
        <taxon>Gastropoda</taxon>
        <taxon>Heterobranchia</taxon>
        <taxon>Euthyneura</taxon>
        <taxon>Panpulmonata</taxon>
        <taxon>Sacoglossa</taxon>
        <taxon>Placobranchoidea</taxon>
        <taxon>Plakobranchidae</taxon>
        <taxon>Plakobranchus</taxon>
    </lineage>
</organism>
<proteinExistence type="predicted"/>
<comment type="caution">
    <text evidence="2">The sequence shown here is derived from an EMBL/GenBank/DDBJ whole genome shotgun (WGS) entry which is preliminary data.</text>
</comment>
<dbReference type="EMBL" id="BLXT01003924">
    <property type="protein sequence ID" value="GFO07975.1"/>
    <property type="molecule type" value="Genomic_DNA"/>
</dbReference>
<evidence type="ECO:0000256" key="1">
    <source>
        <dbReference type="SAM" id="MobiDB-lite"/>
    </source>
</evidence>
<feature type="region of interest" description="Disordered" evidence="1">
    <location>
        <begin position="1"/>
        <end position="71"/>
    </location>
</feature>
<evidence type="ECO:0000313" key="2">
    <source>
        <dbReference type="EMBL" id="GFO07975.1"/>
    </source>
</evidence>
<dbReference type="Proteomes" id="UP000735302">
    <property type="component" value="Unassembled WGS sequence"/>
</dbReference>
<gene>
    <name evidence="2" type="ORF">PoB_003448000</name>
</gene>
<feature type="compositionally biased region" description="Basic and acidic residues" evidence="1">
    <location>
        <begin position="1"/>
        <end position="13"/>
    </location>
</feature>
<dbReference type="AlphaFoldDB" id="A0AAV4AIH6"/>
<reference evidence="2 3" key="1">
    <citation type="journal article" date="2021" name="Elife">
        <title>Chloroplast acquisition without the gene transfer in kleptoplastic sea slugs, Plakobranchus ocellatus.</title>
        <authorList>
            <person name="Maeda T."/>
            <person name="Takahashi S."/>
            <person name="Yoshida T."/>
            <person name="Shimamura S."/>
            <person name="Takaki Y."/>
            <person name="Nagai Y."/>
            <person name="Toyoda A."/>
            <person name="Suzuki Y."/>
            <person name="Arimoto A."/>
            <person name="Ishii H."/>
            <person name="Satoh N."/>
            <person name="Nishiyama T."/>
            <person name="Hasebe M."/>
            <person name="Maruyama T."/>
            <person name="Minagawa J."/>
            <person name="Obokata J."/>
            <person name="Shigenobu S."/>
        </authorList>
    </citation>
    <scope>NUCLEOTIDE SEQUENCE [LARGE SCALE GENOMIC DNA]</scope>
</reference>
<evidence type="ECO:0000313" key="3">
    <source>
        <dbReference type="Proteomes" id="UP000735302"/>
    </source>
</evidence>
<sequence>MHVDARLPSDRSGGDGYTDDDDDDEDGEVDEGEEEEEDGEEKQEGEVMKTYEDDDSMDMKSISIQVERHRL</sequence>
<name>A0AAV4AIH6_9GAST</name>
<feature type="compositionally biased region" description="Acidic residues" evidence="1">
    <location>
        <begin position="17"/>
        <end position="41"/>
    </location>
</feature>
<accession>A0AAV4AIH6</accession>
<feature type="compositionally biased region" description="Basic and acidic residues" evidence="1">
    <location>
        <begin position="42"/>
        <end position="51"/>
    </location>
</feature>
<keyword evidence="3" id="KW-1185">Reference proteome</keyword>
<protein>
    <submittedName>
        <fullName evidence="2">Uncharacterized protein</fullName>
    </submittedName>
</protein>